<gene>
    <name evidence="4" type="ORF">KO481_32215</name>
</gene>
<dbReference type="RefSeq" id="WP_215922243.1">
    <property type="nucleotide sequence ID" value="NZ_JAHKNI010000013.1"/>
</dbReference>
<dbReference type="Proteomes" id="UP000733379">
    <property type="component" value="Unassembled WGS sequence"/>
</dbReference>
<keyword evidence="2" id="KW-0472">Membrane</keyword>
<keyword evidence="2" id="KW-0812">Transmembrane</keyword>
<evidence type="ECO:0000313" key="5">
    <source>
        <dbReference type="Proteomes" id="UP000733379"/>
    </source>
</evidence>
<protein>
    <recommendedName>
        <fullName evidence="3">DUF8020 domain-containing protein</fullName>
    </recommendedName>
</protein>
<organism evidence="4 5">
    <name type="scientific">Nocardia albiluteola</name>
    <dbReference type="NCBI Taxonomy" id="2842303"/>
    <lineage>
        <taxon>Bacteria</taxon>
        <taxon>Bacillati</taxon>
        <taxon>Actinomycetota</taxon>
        <taxon>Actinomycetes</taxon>
        <taxon>Mycobacteriales</taxon>
        <taxon>Nocardiaceae</taxon>
        <taxon>Nocardia</taxon>
    </lineage>
</organism>
<keyword evidence="5" id="KW-1185">Reference proteome</keyword>
<evidence type="ECO:0000256" key="2">
    <source>
        <dbReference type="SAM" id="Phobius"/>
    </source>
</evidence>
<dbReference type="EMBL" id="JAHKNI010000013">
    <property type="protein sequence ID" value="MBU3066170.1"/>
    <property type="molecule type" value="Genomic_DNA"/>
</dbReference>
<evidence type="ECO:0000313" key="4">
    <source>
        <dbReference type="EMBL" id="MBU3066170.1"/>
    </source>
</evidence>
<accession>A0ABS6B772</accession>
<feature type="region of interest" description="Disordered" evidence="1">
    <location>
        <begin position="230"/>
        <end position="249"/>
    </location>
</feature>
<comment type="caution">
    <text evidence="4">The sequence shown here is derived from an EMBL/GenBank/DDBJ whole genome shotgun (WGS) entry which is preliminary data.</text>
</comment>
<feature type="transmembrane region" description="Helical" evidence="2">
    <location>
        <begin position="159"/>
        <end position="192"/>
    </location>
</feature>
<feature type="transmembrane region" description="Helical" evidence="2">
    <location>
        <begin position="198"/>
        <end position="220"/>
    </location>
</feature>
<keyword evidence="2" id="KW-1133">Transmembrane helix</keyword>
<sequence>MTIAMGTAHAGPAPAPTKDQLIDYSIQMVNKAVVTTLKGGTFQLVDKPGATPADKHQQIINVKDKAGNIAMEMPVDYRVSGVQIPVQPVIKDNGRVLELTPQKPAALNTSKQTLFAQPVASPIQTTAVAANKQKIVAQPIASPVEDNAAMNDFSTKFGLAVGIGSFVGLAVGAIVGCAIGLIGIVVGCLVGLPTGATIGGILGTLAFGGPTLVAAGYDLVNTLNAKPGTTKWTETAAPPAPAPAPQKKH</sequence>
<dbReference type="InterPro" id="IPR058333">
    <property type="entry name" value="DUF8020"/>
</dbReference>
<name>A0ABS6B772_9NOCA</name>
<evidence type="ECO:0000256" key="1">
    <source>
        <dbReference type="SAM" id="MobiDB-lite"/>
    </source>
</evidence>
<evidence type="ECO:0000259" key="3">
    <source>
        <dbReference type="Pfam" id="PF26059"/>
    </source>
</evidence>
<dbReference type="Pfam" id="PF26059">
    <property type="entry name" value="DUF8020"/>
    <property type="match status" value="1"/>
</dbReference>
<feature type="compositionally biased region" description="Pro residues" evidence="1">
    <location>
        <begin position="238"/>
        <end position="249"/>
    </location>
</feature>
<proteinExistence type="predicted"/>
<reference evidence="4 5" key="1">
    <citation type="submission" date="2021-06" db="EMBL/GenBank/DDBJ databases">
        <title>Actinomycetes sequencing.</title>
        <authorList>
            <person name="Shan Q."/>
        </authorList>
    </citation>
    <scope>NUCLEOTIDE SEQUENCE [LARGE SCALE GENOMIC DNA]</scope>
    <source>
        <strain evidence="4 5">NEAU-G5</strain>
    </source>
</reference>
<feature type="domain" description="DUF8020" evidence="3">
    <location>
        <begin position="22"/>
        <end position="103"/>
    </location>
</feature>